<proteinExistence type="predicted"/>
<gene>
    <name evidence="1" type="ORF">S06H3_11318</name>
</gene>
<feature type="non-terminal residue" evidence="1">
    <location>
        <position position="1"/>
    </location>
</feature>
<evidence type="ECO:0000313" key="1">
    <source>
        <dbReference type="EMBL" id="GAI15176.1"/>
    </source>
</evidence>
<name>X1MAR3_9ZZZZ</name>
<comment type="caution">
    <text evidence="1">The sequence shown here is derived from an EMBL/GenBank/DDBJ whole genome shotgun (WGS) entry which is preliminary data.</text>
</comment>
<sequence length="129" mass="14531">VVAENNNKEITYEGFVTPSLILEGSDTSDSGNIIDQYAKTKEQDGLICGKWSRGFEDKLIHIWLTKPVAAIIDEREGWVAKSMLLKEPISYMPLNGAETEGLEPVKRKATPKPKQRVVLDKETKQFRLV</sequence>
<protein>
    <submittedName>
        <fullName evidence="1">Uncharacterized protein</fullName>
    </submittedName>
</protein>
<dbReference type="AlphaFoldDB" id="X1MAR3"/>
<accession>X1MAR3</accession>
<organism evidence="1">
    <name type="scientific">marine sediment metagenome</name>
    <dbReference type="NCBI Taxonomy" id="412755"/>
    <lineage>
        <taxon>unclassified sequences</taxon>
        <taxon>metagenomes</taxon>
        <taxon>ecological metagenomes</taxon>
    </lineage>
</organism>
<dbReference type="EMBL" id="BARV01005451">
    <property type="protein sequence ID" value="GAI15176.1"/>
    <property type="molecule type" value="Genomic_DNA"/>
</dbReference>
<reference evidence="1" key="1">
    <citation type="journal article" date="2014" name="Front. Microbiol.">
        <title>High frequency of phylogenetically diverse reductive dehalogenase-homologous genes in deep subseafloor sedimentary metagenomes.</title>
        <authorList>
            <person name="Kawai M."/>
            <person name="Futagami T."/>
            <person name="Toyoda A."/>
            <person name="Takaki Y."/>
            <person name="Nishi S."/>
            <person name="Hori S."/>
            <person name="Arai W."/>
            <person name="Tsubouchi T."/>
            <person name="Morono Y."/>
            <person name="Uchiyama I."/>
            <person name="Ito T."/>
            <person name="Fujiyama A."/>
            <person name="Inagaki F."/>
            <person name="Takami H."/>
        </authorList>
    </citation>
    <scope>NUCLEOTIDE SEQUENCE</scope>
    <source>
        <strain evidence="1">Expedition CK06-06</strain>
    </source>
</reference>